<dbReference type="RefSeq" id="WP_171099742.1">
    <property type="nucleotide sequence ID" value="NZ_CP053084.1"/>
</dbReference>
<dbReference type="Pfam" id="PF08291">
    <property type="entry name" value="Peptidase_M15_3"/>
    <property type="match status" value="1"/>
</dbReference>
<dbReference type="InterPro" id="IPR013230">
    <property type="entry name" value="Peptidase_M15A_C"/>
</dbReference>
<dbReference type="Gene3D" id="3.30.1380.10">
    <property type="match status" value="1"/>
</dbReference>
<reference evidence="2 3" key="1">
    <citation type="submission" date="2020-05" db="EMBL/GenBank/DDBJ databases">
        <title>Compete genome of Limnobacter sp. SAORIC-580.</title>
        <authorList>
            <person name="Song J."/>
            <person name="Cho J.-C."/>
        </authorList>
    </citation>
    <scope>NUCLEOTIDE SEQUENCE [LARGE SCALE GENOMIC DNA]</scope>
    <source>
        <strain evidence="2 3">SAORIC-580</strain>
    </source>
</reference>
<proteinExistence type="predicted"/>
<evidence type="ECO:0000259" key="1">
    <source>
        <dbReference type="Pfam" id="PF08291"/>
    </source>
</evidence>
<protein>
    <submittedName>
        <fullName evidence="2">DUF882 domain-containing protein</fullName>
    </submittedName>
</protein>
<dbReference type="EMBL" id="CP053084">
    <property type="protein sequence ID" value="QJR30002.1"/>
    <property type="molecule type" value="Genomic_DNA"/>
</dbReference>
<keyword evidence="3" id="KW-1185">Reference proteome</keyword>
<evidence type="ECO:0000313" key="2">
    <source>
        <dbReference type="EMBL" id="QJR30002.1"/>
    </source>
</evidence>
<dbReference type="Proteomes" id="UP000501130">
    <property type="component" value="Chromosome"/>
</dbReference>
<accession>A0ABX6N8U0</accession>
<dbReference type="SUPFAM" id="SSF55166">
    <property type="entry name" value="Hedgehog/DD-peptidase"/>
    <property type="match status" value="1"/>
</dbReference>
<name>A0ABX6N8U0_9BURK</name>
<evidence type="ECO:0000313" key="3">
    <source>
        <dbReference type="Proteomes" id="UP000501130"/>
    </source>
</evidence>
<sequence length="176" mass="19963">MNRRQFIAAASSISLTAHLDKLAWATQSPSYTLLDIQRGPDRFQIDFSTPEGYRTAAWMLRDIRANRVGVPNIEMLQLAAWAQIVLAEHHAYTVFEVTSGLRTHHTNSIIEGAARHSRHLPDESGQFYAMDIKPIGVNIDQLAKTLQYPAFGGVGVYRSHVHFDIRDYATQWRSKK</sequence>
<dbReference type="InterPro" id="IPR009045">
    <property type="entry name" value="Zn_M74/Hedgehog-like"/>
</dbReference>
<gene>
    <name evidence="2" type="ORF">HKT17_09940</name>
</gene>
<feature type="domain" description="Peptidase M15A C-terminal" evidence="1">
    <location>
        <begin position="59"/>
        <end position="164"/>
    </location>
</feature>
<organism evidence="2 3">
    <name type="scientific">Limnobacter profundi</name>
    <dbReference type="NCBI Taxonomy" id="2732163"/>
    <lineage>
        <taxon>Bacteria</taxon>
        <taxon>Pseudomonadati</taxon>
        <taxon>Pseudomonadota</taxon>
        <taxon>Betaproteobacteria</taxon>
        <taxon>Burkholderiales</taxon>
        <taxon>Burkholderiaceae</taxon>
        <taxon>Limnobacter</taxon>
    </lineage>
</organism>